<comment type="subcellular location">
    <subcellularLocation>
        <location evidence="9">Cell outer membrane</location>
        <topology evidence="9">Lipid-anchor</topology>
    </subcellularLocation>
    <subcellularLocation>
        <location evidence="9">Bacterial flagellum basal body</location>
    </subcellularLocation>
    <subcellularLocation>
        <location evidence="2">Membrane</location>
    </subcellularLocation>
</comment>
<dbReference type="PROSITE" id="PS51257">
    <property type="entry name" value="PROKAR_LIPOPROTEIN"/>
    <property type="match status" value="1"/>
</dbReference>
<evidence type="ECO:0000313" key="12">
    <source>
        <dbReference type="EMBL" id="MFC4491479.1"/>
    </source>
</evidence>
<proteinExistence type="inferred from homology"/>
<comment type="subunit">
    <text evidence="4 9">The basal body constitutes a major portion of the flagellar organelle and consists of four rings (L,P,S, and M) mounted on a central rod.</text>
</comment>
<evidence type="ECO:0000256" key="2">
    <source>
        <dbReference type="ARBA" id="ARBA00004370"/>
    </source>
</evidence>
<name>A0ABV8ZVC0_9NEIS</name>
<dbReference type="InterPro" id="IPR000527">
    <property type="entry name" value="Flag_Lring"/>
</dbReference>
<keyword evidence="9" id="KW-0449">Lipoprotein</keyword>
<evidence type="ECO:0000256" key="8">
    <source>
        <dbReference type="ARBA" id="ARBA00023237"/>
    </source>
</evidence>
<dbReference type="HAMAP" id="MF_00415">
    <property type="entry name" value="FlgH"/>
    <property type="match status" value="1"/>
</dbReference>
<keyword evidence="7 9" id="KW-0975">Bacterial flagellum</keyword>
<keyword evidence="12" id="KW-0966">Cell projection</keyword>
<dbReference type="PRINTS" id="PR01008">
    <property type="entry name" value="FLGLRINGFLGH"/>
</dbReference>
<comment type="similarity">
    <text evidence="3 9">Belongs to the FlgH family.</text>
</comment>
<dbReference type="PANTHER" id="PTHR34933">
    <property type="entry name" value="FLAGELLAR L-RING PROTEIN"/>
    <property type="match status" value="1"/>
</dbReference>
<evidence type="ECO:0000256" key="3">
    <source>
        <dbReference type="ARBA" id="ARBA00006929"/>
    </source>
</evidence>
<evidence type="ECO:0000313" key="13">
    <source>
        <dbReference type="Proteomes" id="UP001595999"/>
    </source>
</evidence>
<evidence type="ECO:0000256" key="11">
    <source>
        <dbReference type="SAM" id="SignalP"/>
    </source>
</evidence>
<dbReference type="EMBL" id="JBHSEK010000014">
    <property type="protein sequence ID" value="MFC4491479.1"/>
    <property type="molecule type" value="Genomic_DNA"/>
</dbReference>
<evidence type="ECO:0000256" key="5">
    <source>
        <dbReference type="ARBA" id="ARBA00022729"/>
    </source>
</evidence>
<keyword evidence="5 9" id="KW-0732">Signal</keyword>
<dbReference type="Pfam" id="PF02107">
    <property type="entry name" value="FlgH"/>
    <property type="match status" value="1"/>
</dbReference>
<feature type="region of interest" description="Disordered" evidence="10">
    <location>
        <begin position="75"/>
        <end position="94"/>
    </location>
</feature>
<reference evidence="13" key="1">
    <citation type="journal article" date="2019" name="Int. J. Syst. Evol. Microbiol.">
        <title>The Global Catalogue of Microorganisms (GCM) 10K type strain sequencing project: providing services to taxonomists for standard genome sequencing and annotation.</title>
        <authorList>
            <consortium name="The Broad Institute Genomics Platform"/>
            <consortium name="The Broad Institute Genome Sequencing Center for Infectious Disease"/>
            <person name="Wu L."/>
            <person name="Ma J."/>
        </authorList>
    </citation>
    <scope>NUCLEOTIDE SEQUENCE [LARGE SCALE GENOMIC DNA]</scope>
    <source>
        <strain evidence="13">CGMCC 4.7608</strain>
    </source>
</reference>
<sequence>MKAMAMAALLAAFLSACVTQEPPLVQQPTSARPQPQPVSMPSNGSIFQTASYRPLFQDRMPGYVGDTLTVNIQENSSTSASEQTTNTRTSGLNSSINAGMKVPFLPSGAAAGLDGASFGATGSANNTGKGDNKVATSFVSSITVTVLEVLANGNLVVSGEKVVRVNSDTESIRLSGVINPRDIAADRSVSSLKVADARVEQQTKGTHRLYNEPGWLAKFFMSILPI</sequence>
<evidence type="ECO:0000256" key="9">
    <source>
        <dbReference type="HAMAP-Rule" id="MF_00415"/>
    </source>
</evidence>
<dbReference type="Proteomes" id="UP001595999">
    <property type="component" value="Unassembled WGS sequence"/>
</dbReference>
<dbReference type="RefSeq" id="WP_231461455.1">
    <property type="nucleotide sequence ID" value="NZ_JAJOHW010000034.1"/>
</dbReference>
<gene>
    <name evidence="9" type="primary">flgH</name>
    <name evidence="12" type="ORF">ACFO0R_17860</name>
</gene>
<evidence type="ECO:0000256" key="4">
    <source>
        <dbReference type="ARBA" id="ARBA00011439"/>
    </source>
</evidence>
<organism evidence="12 13">
    <name type="scientific">Chromobacterium aquaticum</name>
    <dbReference type="NCBI Taxonomy" id="467180"/>
    <lineage>
        <taxon>Bacteria</taxon>
        <taxon>Pseudomonadati</taxon>
        <taxon>Pseudomonadota</taxon>
        <taxon>Betaproteobacteria</taxon>
        <taxon>Neisseriales</taxon>
        <taxon>Chromobacteriaceae</taxon>
        <taxon>Chromobacterium</taxon>
    </lineage>
</organism>
<keyword evidence="6 9" id="KW-0472">Membrane</keyword>
<feature type="chain" id="PRO_5046163459" description="Flagellar L-ring protein" evidence="11">
    <location>
        <begin position="21"/>
        <end position="226"/>
    </location>
</feature>
<keyword evidence="12" id="KW-0282">Flagellum</keyword>
<comment type="function">
    <text evidence="1 9">Assembles around the rod to form the L-ring and probably protects the motor/basal body from shearing forces during rotation.</text>
</comment>
<keyword evidence="8 9" id="KW-0998">Cell outer membrane</keyword>
<comment type="caution">
    <text evidence="12">The sequence shown here is derived from an EMBL/GenBank/DDBJ whole genome shotgun (WGS) entry which is preliminary data.</text>
</comment>
<keyword evidence="12" id="KW-0969">Cilium</keyword>
<dbReference type="PANTHER" id="PTHR34933:SF3">
    <property type="entry name" value="FLAGELLAR L-RING PROTEIN"/>
    <property type="match status" value="1"/>
</dbReference>
<protein>
    <recommendedName>
        <fullName evidence="9">Flagellar L-ring protein</fullName>
    </recommendedName>
    <alternativeName>
        <fullName evidence="9">Basal body L-ring protein</fullName>
    </alternativeName>
</protein>
<evidence type="ECO:0000256" key="7">
    <source>
        <dbReference type="ARBA" id="ARBA00023143"/>
    </source>
</evidence>
<feature type="signal peptide" evidence="11">
    <location>
        <begin position="1"/>
        <end position="20"/>
    </location>
</feature>
<evidence type="ECO:0000256" key="6">
    <source>
        <dbReference type="ARBA" id="ARBA00023136"/>
    </source>
</evidence>
<evidence type="ECO:0000256" key="1">
    <source>
        <dbReference type="ARBA" id="ARBA00002591"/>
    </source>
</evidence>
<evidence type="ECO:0000256" key="10">
    <source>
        <dbReference type="SAM" id="MobiDB-lite"/>
    </source>
</evidence>
<keyword evidence="13" id="KW-1185">Reference proteome</keyword>
<accession>A0ABV8ZVC0</accession>